<dbReference type="EMBL" id="NBYY01000036">
    <property type="protein sequence ID" value="PCS21308.1"/>
    <property type="molecule type" value="Genomic_DNA"/>
</dbReference>
<reference evidence="2" key="1">
    <citation type="submission" date="2017-04" db="EMBL/GenBank/DDBJ databases">
        <title>Genome evolution of the luminous symbionts of deep sea anglerfish.</title>
        <authorList>
            <person name="Hendry T.A."/>
        </authorList>
    </citation>
    <scope>NUCLEOTIDE SEQUENCE [LARGE SCALE GENOMIC DNA]</scope>
</reference>
<evidence type="ECO:0000313" key="1">
    <source>
        <dbReference type="EMBL" id="PCS21308.1"/>
    </source>
</evidence>
<sequence length="59" mass="6772">MAGNCLVDGVHRATWNTLFVEAFDDRLAHPLMGGRIDDNHQILTMTRSRLYVAVFWLLI</sequence>
<dbReference type="Proteomes" id="UP000219020">
    <property type="component" value="Unassembled WGS sequence"/>
</dbReference>
<proteinExistence type="predicted"/>
<comment type="caution">
    <text evidence="1">The sequence shown here is derived from an EMBL/GenBank/DDBJ whole genome shotgun (WGS) entry which is preliminary data.</text>
</comment>
<dbReference type="RefSeq" id="WP_150142698.1">
    <property type="nucleotide sequence ID" value="NZ_CAWOZL010000016.1"/>
</dbReference>
<organism evidence="1 2">
    <name type="scientific">Candidatus Enterovibrio escicola</name>
    <dbReference type="NCBI Taxonomy" id="1927127"/>
    <lineage>
        <taxon>Bacteria</taxon>
        <taxon>Pseudomonadati</taxon>
        <taxon>Pseudomonadota</taxon>
        <taxon>Gammaproteobacteria</taxon>
        <taxon>Vibrionales</taxon>
        <taxon>Vibrionaceae</taxon>
        <taxon>Enterovibrio</taxon>
    </lineage>
</organism>
<name>A0A2A5SZM2_9GAMM</name>
<evidence type="ECO:0000313" key="2">
    <source>
        <dbReference type="Proteomes" id="UP000219020"/>
    </source>
</evidence>
<dbReference type="AlphaFoldDB" id="A0A2A5SZM2"/>
<gene>
    <name evidence="1" type="ORF">BTN49_3198</name>
</gene>
<protein>
    <submittedName>
        <fullName evidence="1">Uncharacterized protein</fullName>
    </submittedName>
</protein>
<keyword evidence="2" id="KW-1185">Reference proteome</keyword>
<accession>A0A2A5SZM2</accession>